<dbReference type="PROSITE" id="PS50158">
    <property type="entry name" value="ZF_CCHC"/>
    <property type="match status" value="1"/>
</dbReference>
<sequence length="623" mass="71456">MTSTTKFVIEHELEDENGQDGRHKNGFIDDKTLDVEMDCDSLEREHEARTREDEARLKVIEQEFRTYGKVSTNAVKKIIEPIKKRFSQREKLIVKKEHKIVELHQKVQELTSDLQENALFDSSSDNEDVRAIQEFMMMNGIGTVKDIEDILDECSKNRQNLIETKELLQMTMSEENKLSGRLLELRAQNTELRRKIDIKDKEMESMKRSLEQVDMKLNAERLKKESEKVAYEEHCCQHTGDFSPHRLLQNCSREIRSLQEVQVDRIENPRGRNQGTAQIFEEGLDSVGTQESGFYGKKGLPVQTELSLLSQLYLEQNLPEPPKYTAEEDSVSMGAFERTFAMKFGRLSIEQQVTLLETKYLAGKALKAFRGLVETEKDSVRSILRALANRLRISAEDETRRAKTRWESLRISECQSVEDFCLLLDEVARVAYRRLPSEELSSLKTAKLLGAIAGNEALRCTIDAKLLESPEKQHYDICRLLAIRHEMSLKEFRKKKEVRSQRDEKMVTADREVRNFSNELPNRQSFPKVAVQCFKCGVYGHTSRVCPTMAEAPVQRNALKEPNLKVESIDIKGLDVQPGKRVKKDVVRGRKMIEKGKIGAADVDLVIDSGACISLTQATHFLL</sequence>
<feature type="coiled-coil region" evidence="2">
    <location>
        <begin position="144"/>
        <end position="209"/>
    </location>
</feature>
<keyword evidence="1" id="KW-0862">Zinc</keyword>
<dbReference type="GO" id="GO:0003676">
    <property type="term" value="F:nucleic acid binding"/>
    <property type="evidence" value="ECO:0007669"/>
    <property type="project" value="InterPro"/>
</dbReference>
<evidence type="ECO:0000259" key="3">
    <source>
        <dbReference type="PROSITE" id="PS50158"/>
    </source>
</evidence>
<keyword evidence="1" id="KW-0863">Zinc-finger</keyword>
<protein>
    <submittedName>
        <fullName evidence="4">CCHC-type domain-containing protein</fullName>
    </submittedName>
</protein>
<dbReference type="EnsemblMetazoa" id="CJA41744.1">
    <property type="protein sequence ID" value="CJA41744.1"/>
    <property type="gene ID" value="WBGene00217592"/>
</dbReference>
<evidence type="ECO:0000256" key="2">
    <source>
        <dbReference type="SAM" id="Coils"/>
    </source>
</evidence>
<dbReference type="InterPro" id="IPR001878">
    <property type="entry name" value="Znf_CCHC"/>
</dbReference>
<reference evidence="5" key="1">
    <citation type="submission" date="2010-08" db="EMBL/GenBank/DDBJ databases">
        <authorList>
            <consortium name="Caenorhabditis japonica Sequencing Consortium"/>
            <person name="Wilson R.K."/>
        </authorList>
    </citation>
    <scope>NUCLEOTIDE SEQUENCE [LARGE SCALE GENOMIC DNA]</scope>
    <source>
        <strain evidence="5">DF5081</strain>
    </source>
</reference>
<evidence type="ECO:0000313" key="5">
    <source>
        <dbReference type="Proteomes" id="UP000005237"/>
    </source>
</evidence>
<evidence type="ECO:0000313" key="4">
    <source>
        <dbReference type="EnsemblMetazoa" id="CJA41744.1"/>
    </source>
</evidence>
<dbReference type="SMART" id="SM00343">
    <property type="entry name" value="ZnF_C2HC"/>
    <property type="match status" value="1"/>
</dbReference>
<dbReference type="GO" id="GO:0019899">
    <property type="term" value="F:enzyme binding"/>
    <property type="evidence" value="ECO:0007669"/>
    <property type="project" value="UniProtKB-ARBA"/>
</dbReference>
<feature type="domain" description="CCHC-type" evidence="3">
    <location>
        <begin position="533"/>
        <end position="547"/>
    </location>
</feature>
<organism evidence="4 5">
    <name type="scientific">Caenorhabditis japonica</name>
    <dbReference type="NCBI Taxonomy" id="281687"/>
    <lineage>
        <taxon>Eukaryota</taxon>
        <taxon>Metazoa</taxon>
        <taxon>Ecdysozoa</taxon>
        <taxon>Nematoda</taxon>
        <taxon>Chromadorea</taxon>
        <taxon>Rhabditida</taxon>
        <taxon>Rhabditina</taxon>
        <taxon>Rhabditomorpha</taxon>
        <taxon>Rhabditoidea</taxon>
        <taxon>Rhabditidae</taxon>
        <taxon>Peloderinae</taxon>
        <taxon>Caenorhabditis</taxon>
    </lineage>
</organism>
<evidence type="ECO:0000256" key="1">
    <source>
        <dbReference type="PROSITE-ProRule" id="PRU00047"/>
    </source>
</evidence>
<accession>A0A8R1ESM8</accession>
<name>A0A8R1ESM8_CAEJA</name>
<keyword evidence="2" id="KW-0175">Coiled coil</keyword>
<dbReference type="AlphaFoldDB" id="A0A8R1ESM8"/>
<keyword evidence="1" id="KW-0479">Metal-binding</keyword>
<reference evidence="4" key="2">
    <citation type="submission" date="2022-06" db="UniProtKB">
        <authorList>
            <consortium name="EnsemblMetazoa"/>
        </authorList>
    </citation>
    <scope>IDENTIFICATION</scope>
    <source>
        <strain evidence="4">DF5081</strain>
    </source>
</reference>
<dbReference type="SUPFAM" id="SSF57756">
    <property type="entry name" value="Retrovirus zinc finger-like domains"/>
    <property type="match status" value="1"/>
</dbReference>
<dbReference type="Proteomes" id="UP000005237">
    <property type="component" value="Unassembled WGS sequence"/>
</dbReference>
<dbReference type="GO" id="GO:0005737">
    <property type="term" value="C:cytoplasm"/>
    <property type="evidence" value="ECO:0007669"/>
    <property type="project" value="UniProtKB-ARBA"/>
</dbReference>
<dbReference type="InterPro" id="IPR036875">
    <property type="entry name" value="Znf_CCHC_sf"/>
</dbReference>
<proteinExistence type="predicted"/>
<keyword evidence="5" id="KW-1185">Reference proteome</keyword>
<dbReference type="GO" id="GO:0008270">
    <property type="term" value="F:zinc ion binding"/>
    <property type="evidence" value="ECO:0007669"/>
    <property type="project" value="UniProtKB-KW"/>
</dbReference>